<evidence type="ECO:0000256" key="2">
    <source>
        <dbReference type="ARBA" id="ARBA00022898"/>
    </source>
</evidence>
<comment type="caution">
    <text evidence="4">The sequence shown here is derived from an EMBL/GenBank/DDBJ whole genome shotgun (WGS) entry which is preliminary data.</text>
</comment>
<dbReference type="Gene3D" id="3.40.640.10">
    <property type="entry name" value="Type I PLP-dependent aspartate aminotransferase-like (Major domain)"/>
    <property type="match status" value="1"/>
</dbReference>
<proteinExistence type="inferred from homology"/>
<evidence type="ECO:0000256" key="1">
    <source>
        <dbReference type="ARBA" id="ARBA00001933"/>
    </source>
</evidence>
<protein>
    <submittedName>
        <fullName evidence="4">Glutamate-1-semialdehyde 2,1-aminomutase</fullName>
    </submittedName>
</protein>
<dbReference type="Pfam" id="PF00202">
    <property type="entry name" value="Aminotran_3"/>
    <property type="match status" value="1"/>
</dbReference>
<name>A0ABQ1NJH7_9BACI</name>
<evidence type="ECO:0000256" key="3">
    <source>
        <dbReference type="RuleBase" id="RU003560"/>
    </source>
</evidence>
<evidence type="ECO:0000313" key="4">
    <source>
        <dbReference type="EMBL" id="GGC78871.1"/>
    </source>
</evidence>
<dbReference type="EMBL" id="BMCJ01000001">
    <property type="protein sequence ID" value="GGC78871.1"/>
    <property type="molecule type" value="Genomic_DNA"/>
</dbReference>
<dbReference type="SUPFAM" id="SSF53383">
    <property type="entry name" value="PLP-dependent transferases"/>
    <property type="match status" value="1"/>
</dbReference>
<gene>
    <name evidence="4" type="primary">hemL</name>
    <name evidence="4" type="ORF">GCM10007216_06710</name>
</gene>
<dbReference type="PROSITE" id="PS00600">
    <property type="entry name" value="AA_TRANSFER_CLASS_3"/>
    <property type="match status" value="1"/>
</dbReference>
<sequence>MFTITTDSKGLISENTKMSAELFEKAGKVIPGGVTAHIKHIAPHPLVMEKAKGSKIYDVDGNEYIDYLLSYGALIHGHGHEHVQQAVMNQMETDGTTIFGTPHKLEITMAEKLIDLYPGIDMVRYTNSGLEATLLAISTAMAYTGKTKLAKFEGHYHGGYDQVLLSVNPDLEQAGGEEAPQAVPESSGIPEYYVENTIMLPFNDLESVERLLRKHANEISGLIMEPVQGGFIPAEKEFMDGIRKLTEELGIVLIFDEVKTGFRVGLGGAQEMYGIEPDLTALGKVLGGGFPVGAIGGKREFMMTTAVDDSRDILTAGADNTNKKQSVFHSGTYNGHPTVLAAGLATINVLEQTGTMDDLFTKTRKLREKLEAVYQKHGLTMQTVGASSIFNIILTDERILNYRDMEHHDANLRKEIDYELLKLGIYTKPMNRYSMSTVHSDEDIEQTVTAHGEAIRRVLNK</sequence>
<comment type="cofactor">
    <cofactor evidence="1">
        <name>pyridoxal 5'-phosphate</name>
        <dbReference type="ChEBI" id="CHEBI:597326"/>
    </cofactor>
</comment>
<dbReference type="CDD" id="cd00610">
    <property type="entry name" value="OAT_like"/>
    <property type="match status" value="1"/>
</dbReference>
<dbReference type="InterPro" id="IPR015422">
    <property type="entry name" value="PyrdxlP-dep_Trfase_small"/>
</dbReference>
<evidence type="ECO:0000313" key="5">
    <source>
        <dbReference type="Proteomes" id="UP000619534"/>
    </source>
</evidence>
<comment type="similarity">
    <text evidence="3">Belongs to the class-III pyridoxal-phosphate-dependent aminotransferase family.</text>
</comment>
<dbReference type="InterPro" id="IPR015424">
    <property type="entry name" value="PyrdxlP-dep_Trfase"/>
</dbReference>
<reference evidence="5" key="1">
    <citation type="journal article" date="2019" name="Int. J. Syst. Evol. Microbiol.">
        <title>The Global Catalogue of Microorganisms (GCM) 10K type strain sequencing project: providing services to taxonomists for standard genome sequencing and annotation.</title>
        <authorList>
            <consortium name="The Broad Institute Genomics Platform"/>
            <consortium name="The Broad Institute Genome Sequencing Center for Infectious Disease"/>
            <person name="Wu L."/>
            <person name="Ma J."/>
        </authorList>
    </citation>
    <scope>NUCLEOTIDE SEQUENCE [LARGE SCALE GENOMIC DNA]</scope>
    <source>
        <strain evidence="5">CCM 7282</strain>
    </source>
</reference>
<dbReference type="Gene3D" id="3.90.1150.10">
    <property type="entry name" value="Aspartate Aminotransferase, domain 1"/>
    <property type="match status" value="1"/>
</dbReference>
<dbReference type="Proteomes" id="UP000619534">
    <property type="component" value="Unassembled WGS sequence"/>
</dbReference>
<keyword evidence="2 3" id="KW-0663">Pyridoxal phosphate</keyword>
<dbReference type="InterPro" id="IPR005814">
    <property type="entry name" value="Aminotrans_3"/>
</dbReference>
<dbReference type="InterPro" id="IPR015421">
    <property type="entry name" value="PyrdxlP-dep_Trfase_major"/>
</dbReference>
<dbReference type="PANTHER" id="PTHR43713">
    <property type="entry name" value="GLUTAMATE-1-SEMIALDEHYDE 2,1-AMINOMUTASE"/>
    <property type="match status" value="1"/>
</dbReference>
<keyword evidence="5" id="KW-1185">Reference proteome</keyword>
<dbReference type="PANTHER" id="PTHR43713:SF3">
    <property type="entry name" value="GLUTAMATE-1-SEMIALDEHYDE 2,1-AMINOMUTASE 1, CHLOROPLASTIC-RELATED"/>
    <property type="match status" value="1"/>
</dbReference>
<dbReference type="InterPro" id="IPR049704">
    <property type="entry name" value="Aminotrans_3_PPA_site"/>
</dbReference>
<organism evidence="4 5">
    <name type="scientific">Thalassobacillus devorans</name>
    <dbReference type="NCBI Taxonomy" id="279813"/>
    <lineage>
        <taxon>Bacteria</taxon>
        <taxon>Bacillati</taxon>
        <taxon>Bacillota</taxon>
        <taxon>Bacilli</taxon>
        <taxon>Bacillales</taxon>
        <taxon>Bacillaceae</taxon>
        <taxon>Thalassobacillus</taxon>
    </lineage>
</organism>
<accession>A0ABQ1NJH7</accession>